<gene>
    <name evidence="2" type="ORF">ACHE_40667A</name>
</gene>
<dbReference type="PANTHER" id="PTHR13847:SF279">
    <property type="entry name" value="FAD DEPENDENT OXIDOREDUCTASE DOMAIN-CONTAINING PROTEIN-RELATED"/>
    <property type="match status" value="1"/>
</dbReference>
<dbReference type="GO" id="GO:0005737">
    <property type="term" value="C:cytoplasm"/>
    <property type="evidence" value="ECO:0007669"/>
    <property type="project" value="TreeGrafter"/>
</dbReference>
<dbReference type="AlphaFoldDB" id="A0A7R7VQ78"/>
<dbReference type="PANTHER" id="PTHR13847">
    <property type="entry name" value="SARCOSINE DEHYDROGENASE-RELATED"/>
    <property type="match status" value="1"/>
</dbReference>
<dbReference type="Gene3D" id="3.50.50.60">
    <property type="entry name" value="FAD/NAD(P)-binding domain"/>
    <property type="match status" value="1"/>
</dbReference>
<feature type="domain" description="FAD dependent oxidoreductase" evidence="1">
    <location>
        <begin position="36"/>
        <end position="414"/>
    </location>
</feature>
<protein>
    <recommendedName>
        <fullName evidence="1">FAD dependent oxidoreductase domain-containing protein</fullName>
    </recommendedName>
</protein>
<dbReference type="Gene3D" id="3.30.9.10">
    <property type="entry name" value="D-Amino Acid Oxidase, subunit A, domain 2"/>
    <property type="match status" value="1"/>
</dbReference>
<dbReference type="EMBL" id="AP024419">
    <property type="protein sequence ID" value="BCR88103.1"/>
    <property type="molecule type" value="Genomic_DNA"/>
</dbReference>
<evidence type="ECO:0000313" key="3">
    <source>
        <dbReference type="Proteomes" id="UP000637239"/>
    </source>
</evidence>
<reference evidence="2" key="1">
    <citation type="submission" date="2021-01" db="EMBL/GenBank/DDBJ databases">
        <authorList>
            <consortium name="Aspergillus chevalieri M1 genome sequencing consortium"/>
            <person name="Kazuki M."/>
            <person name="Futagami T."/>
        </authorList>
    </citation>
    <scope>NUCLEOTIDE SEQUENCE</scope>
    <source>
        <strain evidence="2">M1</strain>
    </source>
</reference>
<dbReference type="InterPro" id="IPR006076">
    <property type="entry name" value="FAD-dep_OxRdtase"/>
</dbReference>
<sequence length="461" mass="50388">MTKPFPVDGGMTSFWRSQPDVLDNHRSTETLPESSDIVIIGAGYTGAATAYHCLEQSQSTGKGKPSLVVLEARQACSGATGRNGGHLKPDVYNGISTLASDHGIEAAAEVATFEMKNLQAVEAFVEKEKIECDLKVAHAIDAQLDDAHYAKLKAGLESLVANGSEATKLVEMNTGEKAEVFSGVKGARGCFSYDAGRLWPYKLVVHLLNKAIASGANLQTYTPVLQVSEIPDKDGHWTVTTKRGLIRAKHVVYACNAYTSALAPEFQNHIIPVRGICSRIVVPNPPTKPLDSSYTLRFNNWDYDYLIPRPDGSIVVGGGRSMYLREPGNWYNVTDDSRLIDSAARYFDDYMQRHFHGWEDTGAYTDRVWTGIMGYTTDLLPHIGPIPGKPGQIVIAGFNGHGMPQIFLSALGVARMLVEGTEYSNIGLPRLFEVTLERLKSKENRILHGILSTSDAGESRL</sequence>
<proteinExistence type="predicted"/>
<reference evidence="2" key="2">
    <citation type="submission" date="2021-02" db="EMBL/GenBank/DDBJ databases">
        <title>Aspergillus chevalieri M1 genome sequence.</title>
        <authorList>
            <person name="Kadooka C."/>
            <person name="Mori K."/>
            <person name="Futagami T."/>
        </authorList>
    </citation>
    <scope>NUCLEOTIDE SEQUENCE</scope>
    <source>
        <strain evidence="2">M1</strain>
    </source>
</reference>
<accession>A0A7R7VQ78</accession>
<dbReference type="InterPro" id="IPR036188">
    <property type="entry name" value="FAD/NAD-bd_sf"/>
</dbReference>
<keyword evidence="3" id="KW-1185">Reference proteome</keyword>
<dbReference type="KEGG" id="ache:ACHE_40667A"/>
<dbReference type="SUPFAM" id="SSF51905">
    <property type="entry name" value="FAD/NAD(P)-binding domain"/>
    <property type="match status" value="1"/>
</dbReference>
<organism evidence="2 3">
    <name type="scientific">Aspergillus chevalieri</name>
    <name type="common">Eurotium chevalieri</name>
    <dbReference type="NCBI Taxonomy" id="182096"/>
    <lineage>
        <taxon>Eukaryota</taxon>
        <taxon>Fungi</taxon>
        <taxon>Dikarya</taxon>
        <taxon>Ascomycota</taxon>
        <taxon>Pezizomycotina</taxon>
        <taxon>Eurotiomycetes</taxon>
        <taxon>Eurotiomycetidae</taxon>
        <taxon>Eurotiales</taxon>
        <taxon>Aspergillaceae</taxon>
        <taxon>Aspergillus</taxon>
        <taxon>Aspergillus subgen. Aspergillus</taxon>
    </lineage>
</organism>
<dbReference type="Pfam" id="PF01266">
    <property type="entry name" value="DAO"/>
    <property type="match status" value="1"/>
</dbReference>
<dbReference type="GeneID" id="66982462"/>
<name>A0A7R7VQ78_ASPCH</name>
<dbReference type="RefSeq" id="XP_043136625.1">
    <property type="nucleotide sequence ID" value="XM_043278892.1"/>
</dbReference>
<evidence type="ECO:0000313" key="2">
    <source>
        <dbReference type="EMBL" id="BCR88103.1"/>
    </source>
</evidence>
<evidence type="ECO:0000259" key="1">
    <source>
        <dbReference type="Pfam" id="PF01266"/>
    </source>
</evidence>
<dbReference type="Proteomes" id="UP000637239">
    <property type="component" value="Chromosome 4"/>
</dbReference>